<dbReference type="AlphaFoldDB" id="A0A4Y2LGK7"/>
<name>A0A4Y2LGK7_ARAVE</name>
<proteinExistence type="predicted"/>
<evidence type="ECO:0000313" key="1">
    <source>
        <dbReference type="EMBL" id="GBN13599.1"/>
    </source>
</evidence>
<comment type="caution">
    <text evidence="1">The sequence shown here is derived from an EMBL/GenBank/DDBJ whole genome shotgun (WGS) entry which is preliminary data.</text>
</comment>
<sequence length="112" mass="12993">MCFRYLCRRRLSTVNMNRFTTPYWEIFSSCMTNLTEMDVLLHGFFGKDFPTVHVSNRIILVHFHQTRSEHRSFTDPIQWQPQSTSRTVLKEDVVDHKPCASKRGPAAATGSS</sequence>
<dbReference type="EMBL" id="BGPR01199350">
    <property type="protein sequence ID" value="GBN13599.1"/>
    <property type="molecule type" value="Genomic_DNA"/>
</dbReference>
<dbReference type="Proteomes" id="UP000499080">
    <property type="component" value="Unassembled WGS sequence"/>
</dbReference>
<keyword evidence="2" id="KW-1185">Reference proteome</keyword>
<reference evidence="1 2" key="1">
    <citation type="journal article" date="2019" name="Sci. Rep.">
        <title>Orb-weaving spider Araneus ventricosus genome elucidates the spidroin gene catalogue.</title>
        <authorList>
            <person name="Kono N."/>
            <person name="Nakamura H."/>
            <person name="Ohtoshi R."/>
            <person name="Moran D.A.P."/>
            <person name="Shinohara A."/>
            <person name="Yoshida Y."/>
            <person name="Fujiwara M."/>
            <person name="Mori M."/>
            <person name="Tomita M."/>
            <person name="Arakawa K."/>
        </authorList>
    </citation>
    <scope>NUCLEOTIDE SEQUENCE [LARGE SCALE GENOMIC DNA]</scope>
</reference>
<accession>A0A4Y2LGK7</accession>
<protein>
    <submittedName>
        <fullName evidence="1">Uncharacterized protein</fullName>
    </submittedName>
</protein>
<evidence type="ECO:0000313" key="2">
    <source>
        <dbReference type="Proteomes" id="UP000499080"/>
    </source>
</evidence>
<organism evidence="1 2">
    <name type="scientific">Araneus ventricosus</name>
    <name type="common">Orbweaver spider</name>
    <name type="synonym">Epeira ventricosa</name>
    <dbReference type="NCBI Taxonomy" id="182803"/>
    <lineage>
        <taxon>Eukaryota</taxon>
        <taxon>Metazoa</taxon>
        <taxon>Ecdysozoa</taxon>
        <taxon>Arthropoda</taxon>
        <taxon>Chelicerata</taxon>
        <taxon>Arachnida</taxon>
        <taxon>Araneae</taxon>
        <taxon>Araneomorphae</taxon>
        <taxon>Entelegynae</taxon>
        <taxon>Araneoidea</taxon>
        <taxon>Araneidae</taxon>
        <taxon>Araneus</taxon>
    </lineage>
</organism>
<gene>
    <name evidence="1" type="ORF">AVEN_103167_1</name>
</gene>